<evidence type="ECO:0000256" key="5">
    <source>
        <dbReference type="ARBA" id="ARBA00013184"/>
    </source>
</evidence>
<dbReference type="Pfam" id="PF16769">
    <property type="entry name" value="MCM3AP_GANP"/>
    <property type="match status" value="1"/>
</dbReference>
<dbReference type="STRING" id="8083.ENSXMAP00000015074"/>
<dbReference type="OrthoDB" id="21502at2759"/>
<dbReference type="PROSITE" id="PS50250">
    <property type="entry name" value="PCI"/>
    <property type="match status" value="1"/>
</dbReference>
<dbReference type="InterPro" id="IPR000717">
    <property type="entry name" value="PCI_dom"/>
</dbReference>
<evidence type="ECO:0000313" key="31">
    <source>
        <dbReference type="Proteomes" id="UP000002852"/>
    </source>
</evidence>
<dbReference type="InterPro" id="IPR031910">
    <property type="entry name" value="GANP_CID_dom"/>
</dbReference>
<feature type="compositionally biased region" description="Low complexity" evidence="27">
    <location>
        <begin position="24"/>
        <end position="40"/>
    </location>
</feature>
<dbReference type="GO" id="GO:0061733">
    <property type="term" value="F:protein-lysine-acetyltransferase activity"/>
    <property type="evidence" value="ECO:0007669"/>
    <property type="project" value="UniProtKB-EC"/>
</dbReference>
<evidence type="ECO:0000256" key="8">
    <source>
        <dbReference type="ARBA" id="ARBA00022481"/>
    </source>
</evidence>
<comment type="catalytic activity">
    <reaction evidence="22">
        <text>L-lysyl-[histone] + acetyl-CoA = N(6)-acetyl-L-lysyl-[histone] + CoA + H(+)</text>
        <dbReference type="Rhea" id="RHEA:21992"/>
        <dbReference type="Rhea" id="RHEA-COMP:9845"/>
        <dbReference type="Rhea" id="RHEA-COMP:11338"/>
        <dbReference type="ChEBI" id="CHEBI:15378"/>
        <dbReference type="ChEBI" id="CHEBI:29969"/>
        <dbReference type="ChEBI" id="CHEBI:57287"/>
        <dbReference type="ChEBI" id="CHEBI:57288"/>
        <dbReference type="ChEBI" id="CHEBI:61930"/>
        <dbReference type="EC" id="2.3.1.48"/>
    </reaction>
    <physiologicalReaction direction="left-to-right" evidence="22">
        <dbReference type="Rhea" id="RHEA:21993"/>
    </physiologicalReaction>
</comment>
<dbReference type="GO" id="GO:0015031">
    <property type="term" value="P:protein transport"/>
    <property type="evidence" value="ECO:0007669"/>
    <property type="project" value="UniProtKB-KW"/>
</dbReference>
<dbReference type="InterPro" id="IPR034265">
    <property type="entry name" value="MCM3AP_RRM"/>
</dbReference>
<dbReference type="PANTHER" id="PTHR12436:SF3">
    <property type="entry name" value="GERMINAL-CENTER ASSOCIATED NUCLEAR PROTEIN"/>
    <property type="match status" value="1"/>
</dbReference>
<keyword evidence="6" id="KW-0813">Transport</keyword>
<feature type="compositionally biased region" description="Polar residues" evidence="27">
    <location>
        <begin position="252"/>
        <end position="303"/>
    </location>
</feature>
<dbReference type="GO" id="GO:0002376">
    <property type="term" value="P:immune system process"/>
    <property type="evidence" value="ECO:0007669"/>
    <property type="project" value="UniProtKB-KW"/>
</dbReference>
<feature type="region of interest" description="Disordered" evidence="27">
    <location>
        <begin position="145"/>
        <end position="221"/>
    </location>
</feature>
<evidence type="ECO:0000256" key="6">
    <source>
        <dbReference type="ARBA" id="ARBA00022448"/>
    </source>
</evidence>
<dbReference type="GO" id="GO:0070390">
    <property type="term" value="C:transcription export complex 2"/>
    <property type="evidence" value="ECO:0007669"/>
    <property type="project" value="TreeGrafter"/>
</dbReference>
<dbReference type="PROSITE" id="PS50102">
    <property type="entry name" value="RRM"/>
    <property type="match status" value="1"/>
</dbReference>
<reference evidence="30" key="4">
    <citation type="submission" date="2025-09" db="UniProtKB">
        <authorList>
            <consortium name="Ensembl"/>
        </authorList>
    </citation>
    <scope>IDENTIFICATION</scope>
    <source>
        <strain evidence="30">JP 163 A</strain>
    </source>
</reference>
<evidence type="ECO:0000256" key="23">
    <source>
        <dbReference type="ARBA" id="ARBA00055631"/>
    </source>
</evidence>
<feature type="region of interest" description="Disordered" evidence="27">
    <location>
        <begin position="91"/>
        <end position="113"/>
    </location>
</feature>
<keyword evidence="20" id="KW-0012">Acyltransferase</keyword>
<reference evidence="31" key="1">
    <citation type="submission" date="2012-01" db="EMBL/GenBank/DDBJ databases">
        <authorList>
            <person name="Walter R."/>
            <person name="Schartl M."/>
            <person name="Warren W."/>
        </authorList>
    </citation>
    <scope>NUCLEOTIDE SEQUENCE [LARGE SCALE GENOMIC DNA]</scope>
    <source>
        <strain evidence="31">JP 163 A</strain>
    </source>
</reference>
<feature type="region of interest" description="Disordered" evidence="27">
    <location>
        <begin position="252"/>
        <end position="314"/>
    </location>
</feature>
<keyword evidence="17 26" id="KW-0175">Coiled coil</keyword>
<feature type="compositionally biased region" description="Polar residues" evidence="27">
    <location>
        <begin position="468"/>
        <end position="486"/>
    </location>
</feature>
<feature type="domain" description="PCI" evidence="29">
    <location>
        <begin position="1032"/>
        <end position="1206"/>
    </location>
</feature>
<dbReference type="KEGG" id="xma:102220741"/>
<comment type="subcellular location">
    <subcellularLocation>
        <location evidence="1">Chromosome</location>
    </subcellularLocation>
    <subcellularLocation>
        <location evidence="2">Cytoplasm</location>
    </subcellularLocation>
    <subcellularLocation>
        <location evidence="3">Nucleus</location>
        <location evidence="3">Nuclear pore complex</location>
    </subcellularLocation>
    <subcellularLocation>
        <location evidence="4">Nucleus</location>
        <location evidence="4">Nucleoplasm</location>
    </subcellularLocation>
</comment>
<dbReference type="GeneTree" id="ENSGT00940000156322"/>
<dbReference type="EC" id="2.3.1.48" evidence="5"/>
<feature type="compositionally biased region" description="Pro residues" evidence="27">
    <location>
        <begin position="1300"/>
        <end position="1327"/>
    </location>
</feature>
<comment type="similarity">
    <text evidence="21">Belongs to the SAC3 family.</text>
</comment>
<dbReference type="InParanoid" id="M4AKT0"/>
<dbReference type="GeneID" id="102220741"/>
<evidence type="ECO:0000256" key="13">
    <source>
        <dbReference type="ARBA" id="ARBA00022859"/>
    </source>
</evidence>
<dbReference type="InterPro" id="IPR012677">
    <property type="entry name" value="Nucleotide-bd_a/b_plait_sf"/>
</dbReference>
<dbReference type="GO" id="GO:0003723">
    <property type="term" value="F:RNA binding"/>
    <property type="evidence" value="ECO:0007669"/>
    <property type="project" value="UniProtKB-UniRule"/>
</dbReference>
<keyword evidence="11" id="KW-0808">Transferase</keyword>
<dbReference type="InterPro" id="IPR025574">
    <property type="entry name" value="Nucleoporin_FG_rpt"/>
</dbReference>
<evidence type="ECO:0000256" key="26">
    <source>
        <dbReference type="SAM" id="Coils"/>
    </source>
</evidence>
<evidence type="ECO:0000256" key="20">
    <source>
        <dbReference type="ARBA" id="ARBA00023315"/>
    </source>
</evidence>
<feature type="compositionally biased region" description="Polar residues" evidence="27">
    <location>
        <begin position="362"/>
        <end position="391"/>
    </location>
</feature>
<feature type="coiled-coil region" evidence="26">
    <location>
        <begin position="1390"/>
        <end position="1417"/>
    </location>
</feature>
<dbReference type="Ensembl" id="ENSXMAT00000015094.2">
    <property type="protein sequence ID" value="ENSXMAP00000015074.2"/>
    <property type="gene ID" value="ENSXMAG00000015028.2"/>
</dbReference>
<dbReference type="GO" id="GO:0005694">
    <property type="term" value="C:chromosome"/>
    <property type="evidence" value="ECO:0007669"/>
    <property type="project" value="UniProtKB-SubCell"/>
</dbReference>
<dbReference type="Gene3D" id="6.10.250.1340">
    <property type="match status" value="1"/>
</dbReference>
<evidence type="ECO:0000256" key="11">
    <source>
        <dbReference type="ARBA" id="ARBA00022679"/>
    </source>
</evidence>
<dbReference type="Pfam" id="PF00076">
    <property type="entry name" value="RRM_1"/>
    <property type="match status" value="1"/>
</dbReference>
<keyword evidence="18" id="KW-0906">Nuclear pore complex</keyword>
<feature type="compositionally biased region" description="Polar residues" evidence="27">
    <location>
        <begin position="99"/>
        <end position="112"/>
    </location>
</feature>
<dbReference type="Pfam" id="PF13634">
    <property type="entry name" value="Nucleoporin_FG"/>
    <property type="match status" value="2"/>
</dbReference>
<keyword evidence="8" id="KW-0488">Methylation</keyword>
<proteinExistence type="inferred from homology"/>
<dbReference type="InterPro" id="IPR000504">
    <property type="entry name" value="RRM_dom"/>
</dbReference>
<keyword evidence="7" id="KW-0158">Chromosome</keyword>
<feature type="compositionally biased region" description="Polar residues" evidence="27">
    <location>
        <begin position="335"/>
        <end position="345"/>
    </location>
</feature>
<keyword evidence="19" id="KW-0539">Nucleus</keyword>
<evidence type="ECO:0000256" key="27">
    <source>
        <dbReference type="SAM" id="MobiDB-lite"/>
    </source>
</evidence>
<keyword evidence="31" id="KW-1185">Reference proteome</keyword>
<dbReference type="InterPro" id="IPR005062">
    <property type="entry name" value="SAC3/GANP/THP3_conserved"/>
</dbReference>
<feature type="region of interest" description="Disordered" evidence="27">
    <location>
        <begin position="2160"/>
        <end position="2218"/>
    </location>
</feature>
<reference evidence="31" key="2">
    <citation type="journal article" date="2013" name="Nat. Genet.">
        <title>The genome of the platyfish, Xiphophorus maculatus, provides insights into evolutionary adaptation and several complex traits.</title>
        <authorList>
            <person name="Schartl M."/>
            <person name="Walter R.B."/>
            <person name="Shen Y."/>
            <person name="Garcia T."/>
            <person name="Catchen J."/>
            <person name="Amores A."/>
            <person name="Braasch I."/>
            <person name="Chalopin D."/>
            <person name="Volff J.N."/>
            <person name="Lesch K.P."/>
            <person name="Bisazza A."/>
            <person name="Minx P."/>
            <person name="Hillier L."/>
            <person name="Wilson R.K."/>
            <person name="Fuerstenberg S."/>
            <person name="Boore J."/>
            <person name="Searle S."/>
            <person name="Postlethwait J.H."/>
            <person name="Warren W.C."/>
        </authorList>
    </citation>
    <scope>NUCLEOTIDE SEQUENCE [LARGE SCALE GENOMIC DNA]</scope>
    <source>
        <strain evidence="31">JP 163 A</strain>
    </source>
</reference>
<reference evidence="30" key="3">
    <citation type="submission" date="2025-08" db="UniProtKB">
        <authorList>
            <consortium name="Ensembl"/>
        </authorList>
    </citation>
    <scope>IDENTIFICATION</scope>
    <source>
        <strain evidence="30">JP 163 A</strain>
    </source>
</reference>
<evidence type="ECO:0000256" key="18">
    <source>
        <dbReference type="ARBA" id="ARBA00023132"/>
    </source>
</evidence>
<feature type="domain" description="RRM" evidence="28">
    <location>
        <begin position="687"/>
        <end position="758"/>
    </location>
</feature>
<evidence type="ECO:0000256" key="17">
    <source>
        <dbReference type="ARBA" id="ARBA00023054"/>
    </source>
</evidence>
<evidence type="ECO:0000256" key="14">
    <source>
        <dbReference type="ARBA" id="ARBA00022927"/>
    </source>
</evidence>
<dbReference type="eggNOG" id="KOG1860">
    <property type="taxonomic scope" value="Eukaryota"/>
</dbReference>
<feature type="compositionally biased region" description="Pro residues" evidence="27">
    <location>
        <begin position="437"/>
        <end position="446"/>
    </location>
</feature>
<dbReference type="Pfam" id="PF03399">
    <property type="entry name" value="SAC3_GANP"/>
    <property type="match status" value="1"/>
</dbReference>
<evidence type="ECO:0000256" key="4">
    <source>
        <dbReference type="ARBA" id="ARBA00004642"/>
    </source>
</evidence>
<evidence type="ECO:0000256" key="15">
    <source>
        <dbReference type="ARBA" id="ARBA00022990"/>
    </source>
</evidence>
<feature type="compositionally biased region" description="Low complexity" evidence="27">
    <location>
        <begin position="422"/>
        <end position="436"/>
    </location>
</feature>
<feature type="region of interest" description="Disordered" evidence="27">
    <location>
        <begin position="335"/>
        <end position="683"/>
    </location>
</feature>
<comment type="function">
    <text evidence="23">As a component of the TREX-2 complex, involved in the export of mRNAs to the cytoplasm through the nuclear pores. Through the acetylation of histones, affects the assembly of nucleosomes at immunoglobulin variable region genes and promotes the recruitment and positioning of transcription complex to favor DNA cytosine deaminase AICDA/AID targeting, hence promoting somatic hypermutations.</text>
</comment>
<dbReference type="Gene3D" id="1.25.40.990">
    <property type="match status" value="1"/>
</dbReference>
<keyword evidence="16" id="KW-0811">Translocation</keyword>
<evidence type="ECO:0000256" key="25">
    <source>
        <dbReference type="PROSITE-ProRule" id="PRU00176"/>
    </source>
</evidence>
<sequence length="2251" mass="243362">MNPFGSPHGGAFQAPSSSVKSGLFQGFGQQNPSGSQGQSFLQPPAFGQQSAALQPAVQGGSIFGQQSVVNQPAPQGGSIFGLPSVVSQPGGQGGYIFGQPSNQPTAQSGSIFGQSSAVNQASAQSGSVFGQHSVVNHPSGLSGSIFGQTTVNQPSAPNGSIFGQTSVVNQPGNQSGSIFGQPPATNQPAAQVGPVFGQQPVNQSGSVFGQPSTATQPATQSGSIFGQLSAANQPATQSGSIFGQLSAANQPATQSGSIFGQPSTATQPATQSGSIFGQLSATNQPSTQSGSIFGQPPAQTQPPMSKAPAFGQPPVVTSSSAAAFGLNQSSVFGQSPSFVQPSAFGQRSALGKAPPAFGSPLKPSSSTASNPSFVQPASSLFSAPQNVNQNRGFGPPEFSFKPPNEAVFKPIFSGSPEPPSGRGPAPSGPSAGFSQPAAPPSGPNPPSGGGSGGPRFSFTNPVAPPGPSSTAEPSSFSFTPSSMQTQPSPFPSFISPPAFGNPKSKFGPEDKVAPEPNFARLSKAAKRKDDPAASGPEKPGGEDDAPVPPDVDSPRHPAKRPVVRARGIAGGLFRQAMIGIRKEQSNPVRREAPKEPLRPPAALGPPAGGPVERPSLVLEESEETQGDEPPAKTLTAPALSRDTAEKPEDSGPSDPLTSASEALTPVGRGPRRDSMDSLSGVSPSDLTTIMVRNVPPSLNKKDVIQKHFARFGKVGKIVCRPNKNQAVVHFDDHASAAKAKRRGKVLHRHELLLLWQKKKQSPEDKGSRAPAEPDQTAAESPKAEEPKPGCSPLRRPTLMPPVLGGHASFRQSSPVRRPSPAKLLPFDSEPHKENVAESQGSERLVPSSLVHLVGQVAETAEDKYRLLEQRDKVLRQGRPKRTDLDLSKVFVGTCPDMCPEKERYMRETRNQLSVYEVVQNTEVVDHAAAIKEYSRSSADQEEPLPHELRPLPVLSMTMDYLVTQIMDRGPDSHRDWYDFVWNRTRGIRKDITQQRLCCPHTVSLIEKCTRFHVHCAHHLCEQHMSSFDAKINNENMTKCLQSLKEMYEDLATQQTFCPLEAEFRQYSVLLKLNDGDILREVQQFRDEVRKSPEVKFAVQAFAAVSSNNFVRFFKLVKGASYLSSCLLHRYFNQVRSKALKALITAHTFGTRSTPFPVDDIVRMLMFRSASEATDFVQQYGLNVNDGLVELSRNFQEPELPLSLKRSEVILSKKAPLIGEVVNGGRVPDPPQHRPVCSFDSYNRYRGDGLLAEPGYGYVNPRGAGAAQTADSVVVSSPPRVEVPPPPPVIVPDAPAETGEPFPPAAPIFQPIAPPEPTKPPSPPPKPQPLYSEEDVLAAAEALLEEVVEAEVRALADGGASYARAALRESEAQLEVVVQEVLEQMMTEVSASEIQLEQERLAEERRRLEEARRRQERQAFLAQFSCSLCSEVVQQVVAEVVRETAAAEIQVAVAEQAERLARCSDQICSSLIEETLAADVAQLAEDVLEAQLERIHKFIKRWSDVVAVRRQLKRQMRSFPAAPCCVDPRFKLRALAPSAPQRPSMADLARGLVDLGNAGVLTVSSTRLLRMRRGAVHQMRVQSFYQQLLEETCWKPLDLPALATENVPNPTDRIFWKVLLLLPSEREAGPADRVLSDWLEVKLGADSESEEQRDGTLRTLRVSNSLQDNGHRTHKVHVTVKASRGPLTDAGLSGAEERCELRGAAAIMMLLPLLQAEQAEQDVPLLSALLQLKQLQQISSWNCPLPLVVLVPWQRGAADAERLEEALQLQALMEEELISDFLLVFIPDSTSDLQGSQQLTRAVRWLLARRPPTPPLSCRPLVQLVEAALSQEFCPRVYSNRQNRAAARLPCQGPAPAVRLYNAVLTHVADRVASPELSCLSWPPAEFSEPETREFIPHLGWNSPLQLGWLRTALLGLQLPEWEELPAADSWPDLCASIFRYAAHIPTSRHSQPLLMSRLENLLERVRLTPPLSRRPRPGLTRGGIGPGAACSLIPWDDVVLIFIDHKLKDWQPTGPPAAPDSLTVDGEVLVFFPSGSLDGFRPPAEWVLAVDRTHRETQQEEEERWAPAPSALRSAPALRQKLFHSQVEAPGAPEDPGAPAPRLDITHTPSAEELLAHRVLQNLEEEKAESRRSLEQLQRWLDGDPLDHLATPLFIPSSTLLSSPSTMRVSAPAAAQKLETEERVDGTSRSRASGSGASRSGVSGSGASRSATPPVPLARRLQALQQQIVASREEEQTCRLKLSALLSIVDD</sequence>
<evidence type="ECO:0000256" key="1">
    <source>
        <dbReference type="ARBA" id="ARBA00004286"/>
    </source>
</evidence>
<evidence type="ECO:0000256" key="7">
    <source>
        <dbReference type="ARBA" id="ARBA00022454"/>
    </source>
</evidence>
<keyword evidence="25" id="KW-0694">RNA-binding</keyword>
<dbReference type="Proteomes" id="UP000002852">
    <property type="component" value="Unassembled WGS sequence"/>
</dbReference>
<dbReference type="InterPro" id="IPR045107">
    <property type="entry name" value="SAC3/GANP/THP3"/>
</dbReference>
<dbReference type="CTD" id="8888"/>
<evidence type="ECO:0000256" key="9">
    <source>
        <dbReference type="ARBA" id="ARBA00022490"/>
    </source>
</evidence>
<name>M4AKT0_XIPMA</name>
<evidence type="ECO:0000256" key="19">
    <source>
        <dbReference type="ARBA" id="ARBA00023242"/>
    </source>
</evidence>
<evidence type="ECO:0000256" key="2">
    <source>
        <dbReference type="ARBA" id="ARBA00004496"/>
    </source>
</evidence>
<dbReference type="GO" id="GO:0005643">
    <property type="term" value="C:nuclear pore"/>
    <property type="evidence" value="ECO:0007669"/>
    <property type="project" value="UniProtKB-SubCell"/>
</dbReference>
<keyword evidence="9" id="KW-0963">Cytoplasm</keyword>
<feature type="compositionally biased region" description="Low complexity" evidence="27">
    <location>
        <begin position="2189"/>
        <end position="2218"/>
    </location>
</feature>
<evidence type="ECO:0000256" key="21">
    <source>
        <dbReference type="ARBA" id="ARBA00038443"/>
    </source>
</evidence>
<evidence type="ECO:0000259" key="28">
    <source>
        <dbReference type="PROSITE" id="PS50102"/>
    </source>
</evidence>
<feature type="compositionally biased region" description="Polar residues" evidence="27">
    <location>
        <begin position="145"/>
        <end position="189"/>
    </location>
</feature>
<dbReference type="InterPro" id="IPR035979">
    <property type="entry name" value="RBD_domain_sf"/>
</dbReference>
<dbReference type="HOGENOM" id="CLU_001842_1_0_1"/>
<keyword evidence="14" id="KW-0653">Protein transport</keyword>
<evidence type="ECO:0000256" key="3">
    <source>
        <dbReference type="ARBA" id="ARBA00004567"/>
    </source>
</evidence>
<dbReference type="InterPro" id="IPR031907">
    <property type="entry name" value="MCM3AP_GANP"/>
</dbReference>
<dbReference type="RefSeq" id="XP_023192446.1">
    <property type="nucleotide sequence ID" value="XM_023336678.1"/>
</dbReference>
<dbReference type="SUPFAM" id="SSF54928">
    <property type="entry name" value="RNA-binding domain, RBD"/>
    <property type="match status" value="1"/>
</dbReference>
<evidence type="ECO:0000256" key="22">
    <source>
        <dbReference type="ARBA" id="ARBA00048940"/>
    </source>
</evidence>
<dbReference type="GO" id="GO:0006406">
    <property type="term" value="P:mRNA export from nucleus"/>
    <property type="evidence" value="ECO:0007669"/>
    <property type="project" value="TreeGrafter"/>
</dbReference>
<dbReference type="FunFam" id="1.25.40.990:FF:000003">
    <property type="entry name" value="germinal-center associated nuclear protein isoform X2"/>
    <property type="match status" value="1"/>
</dbReference>
<dbReference type="SMART" id="SM00360">
    <property type="entry name" value="RRM"/>
    <property type="match status" value="1"/>
</dbReference>
<evidence type="ECO:0000313" key="30">
    <source>
        <dbReference type="Ensembl" id="ENSXMAP00000015074.2"/>
    </source>
</evidence>
<keyword evidence="10" id="KW-0597">Phosphoprotein</keyword>
<dbReference type="PANTHER" id="PTHR12436">
    <property type="entry name" value="80 KDA MCM3-ASSOCIATED PROTEIN"/>
    <property type="match status" value="1"/>
</dbReference>
<evidence type="ECO:0000259" key="29">
    <source>
        <dbReference type="PROSITE" id="PS50250"/>
    </source>
</evidence>
<dbReference type="GO" id="GO:0005654">
    <property type="term" value="C:nucleoplasm"/>
    <property type="evidence" value="ECO:0007669"/>
    <property type="project" value="UniProtKB-SubCell"/>
</dbReference>
<dbReference type="Pfam" id="PF16766">
    <property type="entry name" value="CID_GANP"/>
    <property type="match status" value="1"/>
</dbReference>
<feature type="region of interest" description="Disordered" evidence="27">
    <location>
        <begin position="1"/>
        <end position="53"/>
    </location>
</feature>
<evidence type="ECO:0000256" key="16">
    <source>
        <dbReference type="ARBA" id="ARBA00023010"/>
    </source>
</evidence>
<feature type="region of interest" description="Disordered" evidence="27">
    <location>
        <begin position="1297"/>
        <end position="1329"/>
    </location>
</feature>
<organism evidence="30 31">
    <name type="scientific">Xiphophorus maculatus</name>
    <name type="common">Southern platyfish</name>
    <name type="synonym">Platypoecilus maculatus</name>
    <dbReference type="NCBI Taxonomy" id="8083"/>
    <lineage>
        <taxon>Eukaryota</taxon>
        <taxon>Metazoa</taxon>
        <taxon>Chordata</taxon>
        <taxon>Craniata</taxon>
        <taxon>Vertebrata</taxon>
        <taxon>Euteleostomi</taxon>
        <taxon>Actinopterygii</taxon>
        <taxon>Neopterygii</taxon>
        <taxon>Teleostei</taxon>
        <taxon>Neoteleostei</taxon>
        <taxon>Acanthomorphata</taxon>
        <taxon>Ovalentaria</taxon>
        <taxon>Atherinomorphae</taxon>
        <taxon>Cyprinodontiformes</taxon>
        <taxon>Poeciliidae</taxon>
        <taxon>Poeciliinae</taxon>
        <taxon>Xiphophorus</taxon>
    </lineage>
</organism>
<accession>M4AKT0</accession>
<evidence type="ECO:0000256" key="10">
    <source>
        <dbReference type="ARBA" id="ARBA00022553"/>
    </source>
</evidence>
<dbReference type="Gene3D" id="3.30.70.330">
    <property type="match status" value="1"/>
</dbReference>
<feature type="compositionally biased region" description="Polar residues" evidence="27">
    <location>
        <begin position="199"/>
        <end position="221"/>
    </location>
</feature>
<dbReference type="GO" id="GO:0005737">
    <property type="term" value="C:cytoplasm"/>
    <property type="evidence" value="ECO:0007669"/>
    <property type="project" value="UniProtKB-SubCell"/>
</dbReference>
<keyword evidence="12" id="KW-0509">mRNA transport</keyword>
<dbReference type="CDD" id="cd12443">
    <property type="entry name" value="RRM_MCM3A_like"/>
    <property type="match status" value="1"/>
</dbReference>
<feature type="compositionally biased region" description="Basic and acidic residues" evidence="27">
    <location>
        <begin position="2178"/>
        <end position="2188"/>
    </location>
</feature>
<keyword evidence="13" id="KW-0391">Immunity</keyword>
<feature type="compositionally biased region" description="Basic and acidic residues" evidence="27">
    <location>
        <begin position="580"/>
        <end position="597"/>
    </location>
</feature>
<evidence type="ECO:0000256" key="24">
    <source>
        <dbReference type="ARBA" id="ARBA00069544"/>
    </source>
</evidence>
<keyword evidence="15" id="KW-0007">Acetylation</keyword>
<protein>
    <recommendedName>
        <fullName evidence="24">Germinal-center associated nuclear protein</fullName>
        <ecNumber evidence="5">2.3.1.48</ecNumber>
    </recommendedName>
</protein>
<dbReference type="FunCoup" id="M4AKT0">
    <property type="interactions" value="2168"/>
</dbReference>
<feature type="region of interest" description="Disordered" evidence="27">
    <location>
        <begin position="756"/>
        <end position="842"/>
    </location>
</feature>
<dbReference type="OMA" id="DMTIFWH"/>
<evidence type="ECO:0000256" key="12">
    <source>
        <dbReference type="ARBA" id="ARBA00022816"/>
    </source>
</evidence>